<evidence type="ECO:0000313" key="20">
    <source>
        <dbReference type="Proteomes" id="UP000620366"/>
    </source>
</evidence>
<dbReference type="NCBIfam" id="TIGR01893">
    <property type="entry name" value="aa-his-dipept"/>
    <property type="match status" value="1"/>
</dbReference>
<dbReference type="PRINTS" id="PR00934">
    <property type="entry name" value="XHISDIPTASE"/>
</dbReference>
<dbReference type="EC" id="3.4.13.18" evidence="10"/>
<evidence type="ECO:0000256" key="17">
    <source>
        <dbReference type="ARBA" id="ARBA00078074"/>
    </source>
</evidence>
<feature type="domain" description="Peptidase M20 dimerisation" evidence="18">
    <location>
        <begin position="203"/>
        <end position="286"/>
    </location>
</feature>
<evidence type="ECO:0000313" key="19">
    <source>
        <dbReference type="EMBL" id="MBC8536242.1"/>
    </source>
</evidence>
<dbReference type="RefSeq" id="WP_249300000.1">
    <property type="nucleotide sequence ID" value="NZ_JACRSP010000002.1"/>
</dbReference>
<comment type="catalytic activity">
    <reaction evidence="9">
        <text>Hydrolysis of dipeptides, preferentially hydrophobic dipeptides including prolyl amino acids.</text>
        <dbReference type="EC" id="3.4.13.18"/>
    </reaction>
</comment>
<dbReference type="Proteomes" id="UP000620366">
    <property type="component" value="Unassembled WGS sequence"/>
</dbReference>
<dbReference type="PIRSF" id="PIRSF016599">
    <property type="entry name" value="Xaa-His_dipept"/>
    <property type="match status" value="1"/>
</dbReference>
<dbReference type="FunFam" id="3.40.630.10:FF:000018">
    <property type="entry name" value="Aminoacyl-histidine dipeptidase PepD"/>
    <property type="match status" value="1"/>
</dbReference>
<keyword evidence="20" id="KW-1185">Reference proteome</keyword>
<evidence type="ECO:0000256" key="6">
    <source>
        <dbReference type="ARBA" id="ARBA00022833"/>
    </source>
</evidence>
<sequence length="479" mass="51407">MPVLDQSIPCFRYFEELCAIPHGSHNEKALSDWLVAFARERGLWVRQEECGNVIIKKDASPGYESAAPVMLQGHMDMVCEKTPETVHDFTKDPLDLYLEDGWLKARGTTLGADDGCGVATMLAILDDNSLCHPKLECVFTVAEETGMFGAKALDASDLEARRMIGLDACGENVTVTTSAGGLRAKITKALTRAPFEGTALSVAVRGLLGGHSGVYISAGRGNAIKLLARLLHEVELSGTDMRLVSISGGSKDNAIPRDADAVIVCSDAAAAEQALARMGELIAHELRYTDAQFSVSTGSAEAPSTPFDEASSRELVTLLRLLPDGVAVMSHAVEGLVQTSDNVGVLSMDGDTAVVEVSMRSAGDSELDELAQRIGLISSLCGAQCQFDSRYPGMEYQSDSPFRDKYAAVMKEVWGVEPKLLAVHAGGEGGYFAQKLPGIEMIAVGPFIEDVHSPLERMDMASFKKCYDFICALLERLSE</sequence>
<comment type="similarity">
    <text evidence="12">Belongs to the peptidase M20C family.</text>
</comment>
<evidence type="ECO:0000256" key="5">
    <source>
        <dbReference type="ARBA" id="ARBA00022801"/>
    </source>
</evidence>
<dbReference type="Pfam" id="PF01546">
    <property type="entry name" value="Peptidase_M20"/>
    <property type="match status" value="1"/>
</dbReference>
<evidence type="ECO:0000259" key="18">
    <source>
        <dbReference type="Pfam" id="PF07687"/>
    </source>
</evidence>
<accession>A0A926DE94</accession>
<dbReference type="GO" id="GO:0005829">
    <property type="term" value="C:cytosol"/>
    <property type="evidence" value="ECO:0007669"/>
    <property type="project" value="TreeGrafter"/>
</dbReference>
<comment type="cofactor">
    <cofactor evidence="2">
        <name>Zn(2+)</name>
        <dbReference type="ChEBI" id="CHEBI:29105"/>
    </cofactor>
</comment>
<dbReference type="SUPFAM" id="SSF53187">
    <property type="entry name" value="Zn-dependent exopeptidases"/>
    <property type="match status" value="1"/>
</dbReference>
<keyword evidence="8" id="KW-0170">Cobalt</keyword>
<evidence type="ECO:0000256" key="14">
    <source>
        <dbReference type="ARBA" id="ARBA00075285"/>
    </source>
</evidence>
<keyword evidence="5 19" id="KW-0378">Hydrolase</keyword>
<keyword evidence="4" id="KW-0479">Metal-binding</keyword>
<evidence type="ECO:0000256" key="1">
    <source>
        <dbReference type="ARBA" id="ARBA00001941"/>
    </source>
</evidence>
<evidence type="ECO:0000256" key="10">
    <source>
        <dbReference type="ARBA" id="ARBA00038976"/>
    </source>
</evidence>
<name>A0A926DE94_9FIRM</name>
<evidence type="ECO:0000256" key="4">
    <source>
        <dbReference type="ARBA" id="ARBA00022723"/>
    </source>
</evidence>
<dbReference type="EMBL" id="JACRSP010000002">
    <property type="protein sequence ID" value="MBC8536242.1"/>
    <property type="molecule type" value="Genomic_DNA"/>
</dbReference>
<keyword evidence="6" id="KW-0862">Zinc</keyword>
<dbReference type="Gene3D" id="3.40.630.10">
    <property type="entry name" value="Zn peptidases"/>
    <property type="match status" value="2"/>
</dbReference>
<evidence type="ECO:0000256" key="2">
    <source>
        <dbReference type="ARBA" id="ARBA00001947"/>
    </source>
</evidence>
<dbReference type="PANTHER" id="PTHR43501">
    <property type="entry name" value="CYTOSOL NON-SPECIFIC DIPEPTIDASE"/>
    <property type="match status" value="1"/>
</dbReference>
<proteinExistence type="inferred from homology"/>
<comment type="caution">
    <text evidence="19">The sequence shown here is derived from an EMBL/GenBank/DDBJ whole genome shotgun (WGS) entry which is preliminary data.</text>
</comment>
<evidence type="ECO:0000256" key="3">
    <source>
        <dbReference type="ARBA" id="ARBA00022670"/>
    </source>
</evidence>
<keyword evidence="7" id="KW-0482">Metalloprotease</keyword>
<organism evidence="19 20">
    <name type="scientific">Feifania hominis</name>
    <dbReference type="NCBI Taxonomy" id="2763660"/>
    <lineage>
        <taxon>Bacteria</taxon>
        <taxon>Bacillati</taxon>
        <taxon>Bacillota</taxon>
        <taxon>Clostridia</taxon>
        <taxon>Eubacteriales</taxon>
        <taxon>Feifaniaceae</taxon>
        <taxon>Feifania</taxon>
    </lineage>
</organism>
<evidence type="ECO:0000256" key="15">
    <source>
        <dbReference type="ARBA" id="ARBA00076004"/>
    </source>
</evidence>
<dbReference type="PANTHER" id="PTHR43501:SF1">
    <property type="entry name" value="CYTOSOL NON-SPECIFIC DIPEPTIDASE"/>
    <property type="match status" value="1"/>
</dbReference>
<keyword evidence="19" id="KW-0224">Dipeptidase</keyword>
<protein>
    <recommendedName>
        <fullName evidence="13">Cytosol non-specific dipeptidase</fullName>
        <ecNumber evidence="10">3.4.13.18</ecNumber>
    </recommendedName>
    <alternativeName>
        <fullName evidence="16">Aminoacyl-histidine dipeptidase</fullName>
    </alternativeName>
    <alternativeName>
        <fullName evidence="15">Beta-alanyl-histidine dipeptidase</fullName>
    </alternativeName>
    <alternativeName>
        <fullName evidence="14">Carnosinase</fullName>
    </alternativeName>
    <alternativeName>
        <fullName evidence="11">Peptidase D</fullName>
    </alternativeName>
    <alternativeName>
        <fullName evidence="17">Xaa-His dipeptidase</fullName>
    </alternativeName>
</protein>
<gene>
    <name evidence="19" type="primary">pepD</name>
    <name evidence="19" type="ORF">H8695_05990</name>
</gene>
<dbReference type="GO" id="GO:0006508">
    <property type="term" value="P:proteolysis"/>
    <property type="evidence" value="ECO:0007669"/>
    <property type="project" value="UniProtKB-KW"/>
</dbReference>
<comment type="cofactor">
    <cofactor evidence="1">
        <name>Co(2+)</name>
        <dbReference type="ChEBI" id="CHEBI:48828"/>
    </cofactor>
</comment>
<dbReference type="GO" id="GO:0046872">
    <property type="term" value="F:metal ion binding"/>
    <property type="evidence" value="ECO:0007669"/>
    <property type="project" value="UniProtKB-KW"/>
</dbReference>
<evidence type="ECO:0000256" key="12">
    <source>
        <dbReference type="ARBA" id="ARBA00061423"/>
    </source>
</evidence>
<dbReference type="AlphaFoldDB" id="A0A926DE94"/>
<evidence type="ECO:0000256" key="9">
    <source>
        <dbReference type="ARBA" id="ARBA00036421"/>
    </source>
</evidence>
<evidence type="ECO:0000256" key="13">
    <source>
        <dbReference type="ARBA" id="ARBA00071271"/>
    </source>
</evidence>
<dbReference type="InterPro" id="IPR002933">
    <property type="entry name" value="Peptidase_M20"/>
</dbReference>
<reference evidence="19" key="1">
    <citation type="submission" date="2020-08" db="EMBL/GenBank/DDBJ databases">
        <title>Genome public.</title>
        <authorList>
            <person name="Liu C."/>
            <person name="Sun Q."/>
        </authorList>
    </citation>
    <scope>NUCLEOTIDE SEQUENCE</scope>
    <source>
        <strain evidence="19">BX7</strain>
    </source>
</reference>
<dbReference type="Pfam" id="PF07687">
    <property type="entry name" value="M20_dimer"/>
    <property type="match status" value="1"/>
</dbReference>
<evidence type="ECO:0000256" key="7">
    <source>
        <dbReference type="ARBA" id="ARBA00023049"/>
    </source>
</evidence>
<dbReference type="InterPro" id="IPR011650">
    <property type="entry name" value="Peptidase_M20_dimer"/>
</dbReference>
<dbReference type="FunFam" id="3.40.630.10:FF:000015">
    <property type="entry name" value="Aminoacyl-histidine dipeptidase PepD"/>
    <property type="match status" value="1"/>
</dbReference>
<dbReference type="GO" id="GO:0070573">
    <property type="term" value="F:metallodipeptidase activity"/>
    <property type="evidence" value="ECO:0007669"/>
    <property type="project" value="TreeGrafter"/>
</dbReference>
<keyword evidence="3" id="KW-0645">Protease</keyword>
<evidence type="ECO:0000256" key="11">
    <source>
        <dbReference type="ARBA" id="ARBA00044252"/>
    </source>
</evidence>
<evidence type="ECO:0000256" key="16">
    <source>
        <dbReference type="ARBA" id="ARBA00077688"/>
    </source>
</evidence>
<evidence type="ECO:0000256" key="8">
    <source>
        <dbReference type="ARBA" id="ARBA00023285"/>
    </source>
</evidence>
<dbReference type="InterPro" id="IPR001160">
    <property type="entry name" value="Peptidase_M20C"/>
</dbReference>